<dbReference type="STRING" id="869250.J4D7A4"/>
<dbReference type="OrthoDB" id="6738456at2759"/>
<evidence type="ECO:0000256" key="2">
    <source>
        <dbReference type="ARBA" id="ARBA00007293"/>
    </source>
</evidence>
<dbReference type="Pfam" id="PF02991">
    <property type="entry name" value="ATG8"/>
    <property type="match status" value="1"/>
</dbReference>
<evidence type="ECO:0000256" key="5">
    <source>
        <dbReference type="PIRSR" id="PIRSR604241-50"/>
    </source>
</evidence>
<organism evidence="7 8">
    <name type="scientific">Theileria orientalis strain Shintoku</name>
    <dbReference type="NCBI Taxonomy" id="869250"/>
    <lineage>
        <taxon>Eukaryota</taxon>
        <taxon>Sar</taxon>
        <taxon>Alveolata</taxon>
        <taxon>Apicomplexa</taxon>
        <taxon>Aconoidasida</taxon>
        <taxon>Piroplasmida</taxon>
        <taxon>Theileriidae</taxon>
        <taxon>Theileria</taxon>
    </lineage>
</organism>
<keyword evidence="6" id="KW-0072">Autophagy</keyword>
<evidence type="ECO:0000313" key="7">
    <source>
        <dbReference type="EMBL" id="BAM40060.1"/>
    </source>
</evidence>
<accession>J4D7A4</accession>
<sequence>MANNLDEELDDIIAERRNEVSKLRSKFKNRIPIVCVPSHNSTFKLERSKFLVPMNMMYGEFKYIFQKHLTCQYMDDPKFYGKNATIYLYVNNKIPKISTVLGDLFRKHKSEDGIMYMVYSSENTLG</sequence>
<dbReference type="VEuPathDB" id="PiroplasmaDB:TOT_020001046"/>
<dbReference type="InterPro" id="IPR004241">
    <property type="entry name" value="Atg8-like"/>
</dbReference>
<dbReference type="KEGG" id="tot:TOT_020001046"/>
<dbReference type="GO" id="GO:0006914">
    <property type="term" value="P:autophagy"/>
    <property type="evidence" value="ECO:0007669"/>
    <property type="project" value="UniProtKB-KW"/>
</dbReference>
<dbReference type="EMBL" id="AP011947">
    <property type="protein sequence ID" value="BAM40060.1"/>
    <property type="molecule type" value="Genomic_DNA"/>
</dbReference>
<dbReference type="GeneID" id="20715137"/>
<keyword evidence="8" id="KW-1185">Reference proteome</keyword>
<comment type="similarity">
    <text evidence="2 6">Belongs to the ATG8 family.</text>
</comment>
<protein>
    <recommendedName>
        <fullName evidence="6">Autophagy-related protein</fullName>
    </recommendedName>
</protein>
<name>J4D7A4_THEOR</name>
<evidence type="ECO:0000256" key="3">
    <source>
        <dbReference type="ARBA" id="ARBA00023136"/>
    </source>
</evidence>
<dbReference type="PANTHER" id="PTHR10969">
    <property type="entry name" value="MICROTUBULE-ASSOCIATED PROTEINS 1A/1B LIGHT CHAIN 3-RELATED"/>
    <property type="match status" value="1"/>
</dbReference>
<feature type="lipid moiety-binding region" description="Phosphatidylserine amidated glycine; alternate" evidence="5">
    <location>
        <position position="126"/>
    </location>
</feature>
<proteinExistence type="inferred from homology"/>
<keyword evidence="4 5" id="KW-0449">Lipoprotein</keyword>
<dbReference type="InterPro" id="IPR029071">
    <property type="entry name" value="Ubiquitin-like_domsf"/>
</dbReference>
<dbReference type="Gene3D" id="3.10.20.90">
    <property type="entry name" value="Phosphatidylinositol 3-kinase Catalytic Subunit, Chain A, domain 1"/>
    <property type="match status" value="1"/>
</dbReference>
<evidence type="ECO:0000256" key="6">
    <source>
        <dbReference type="RuleBase" id="RU004384"/>
    </source>
</evidence>
<dbReference type="RefSeq" id="XP_009690361.1">
    <property type="nucleotide sequence ID" value="XM_009692066.1"/>
</dbReference>
<evidence type="ECO:0000313" key="8">
    <source>
        <dbReference type="Proteomes" id="UP000003786"/>
    </source>
</evidence>
<dbReference type="SUPFAM" id="SSF54236">
    <property type="entry name" value="Ubiquitin-like"/>
    <property type="match status" value="1"/>
</dbReference>
<dbReference type="AlphaFoldDB" id="J4D7A4"/>
<keyword evidence="3" id="KW-0472">Membrane</keyword>
<dbReference type="Proteomes" id="UP000003786">
    <property type="component" value="Chromosome 2"/>
</dbReference>
<comment type="subcellular location">
    <subcellularLocation>
        <location evidence="1">Membrane</location>
    </subcellularLocation>
</comment>
<evidence type="ECO:0000256" key="1">
    <source>
        <dbReference type="ARBA" id="ARBA00004370"/>
    </source>
</evidence>
<reference evidence="7 8" key="1">
    <citation type="journal article" date="2012" name="MBio">
        <title>Comparative genome analysis of three eukaryotic parasites with differing abilities to transform leukocytes reveals key mediators of Theileria-induced leukocyte transformation.</title>
        <authorList>
            <person name="Hayashida K."/>
            <person name="Hara Y."/>
            <person name="Abe T."/>
            <person name="Yamasaki C."/>
            <person name="Toyoda A."/>
            <person name="Kosuge T."/>
            <person name="Suzuki Y."/>
            <person name="Sato Y."/>
            <person name="Kawashima S."/>
            <person name="Katayama T."/>
            <person name="Wakaguri H."/>
            <person name="Inoue N."/>
            <person name="Homma K."/>
            <person name="Tada-Umezaki M."/>
            <person name="Yagi Y."/>
            <person name="Fujii Y."/>
            <person name="Habara T."/>
            <person name="Kanehisa M."/>
            <person name="Watanabe H."/>
            <person name="Ito K."/>
            <person name="Gojobori T."/>
            <person name="Sugawara H."/>
            <person name="Imanishi T."/>
            <person name="Weir W."/>
            <person name="Gardner M."/>
            <person name="Pain A."/>
            <person name="Shiels B."/>
            <person name="Hattori M."/>
            <person name="Nene V."/>
            <person name="Sugimoto C."/>
        </authorList>
    </citation>
    <scope>NUCLEOTIDE SEQUENCE [LARGE SCALE GENOMIC DNA]</scope>
    <source>
        <strain evidence="7 8">Shintoku</strain>
    </source>
</reference>
<evidence type="ECO:0000256" key="4">
    <source>
        <dbReference type="ARBA" id="ARBA00023288"/>
    </source>
</evidence>
<dbReference type="OMA" id="AVYQEHK"/>
<dbReference type="GO" id="GO:0016020">
    <property type="term" value="C:membrane"/>
    <property type="evidence" value="ECO:0007669"/>
    <property type="project" value="UniProtKB-SubCell"/>
</dbReference>
<gene>
    <name evidence="7" type="ORF">TOT_020001046</name>
</gene>
<dbReference type="eggNOG" id="KOG1654">
    <property type="taxonomic scope" value="Eukaryota"/>
</dbReference>